<keyword evidence="3" id="KW-1185">Reference proteome</keyword>
<proteinExistence type="predicted"/>
<name>A0A9P0H9D1_NEZVI</name>
<reference evidence="2" key="1">
    <citation type="submission" date="2022-01" db="EMBL/GenBank/DDBJ databases">
        <authorList>
            <person name="King R."/>
        </authorList>
    </citation>
    <scope>NUCLEOTIDE SEQUENCE</scope>
</reference>
<protein>
    <submittedName>
        <fullName evidence="2">Uncharacterized protein</fullName>
    </submittedName>
</protein>
<keyword evidence="1" id="KW-0812">Transmembrane</keyword>
<accession>A0A9P0H9D1</accession>
<feature type="transmembrane region" description="Helical" evidence="1">
    <location>
        <begin position="48"/>
        <end position="81"/>
    </location>
</feature>
<feature type="transmembrane region" description="Helical" evidence="1">
    <location>
        <begin position="16"/>
        <end position="36"/>
    </location>
</feature>
<dbReference type="EMBL" id="OV725080">
    <property type="protein sequence ID" value="CAH1397803.1"/>
    <property type="molecule type" value="Genomic_DNA"/>
</dbReference>
<evidence type="ECO:0000313" key="3">
    <source>
        <dbReference type="Proteomes" id="UP001152798"/>
    </source>
</evidence>
<organism evidence="2 3">
    <name type="scientific">Nezara viridula</name>
    <name type="common">Southern green stink bug</name>
    <name type="synonym">Cimex viridulus</name>
    <dbReference type="NCBI Taxonomy" id="85310"/>
    <lineage>
        <taxon>Eukaryota</taxon>
        <taxon>Metazoa</taxon>
        <taxon>Ecdysozoa</taxon>
        <taxon>Arthropoda</taxon>
        <taxon>Hexapoda</taxon>
        <taxon>Insecta</taxon>
        <taxon>Pterygota</taxon>
        <taxon>Neoptera</taxon>
        <taxon>Paraneoptera</taxon>
        <taxon>Hemiptera</taxon>
        <taxon>Heteroptera</taxon>
        <taxon>Panheteroptera</taxon>
        <taxon>Pentatomomorpha</taxon>
        <taxon>Pentatomoidea</taxon>
        <taxon>Pentatomidae</taxon>
        <taxon>Pentatominae</taxon>
        <taxon>Nezara</taxon>
    </lineage>
</organism>
<keyword evidence="1" id="KW-0472">Membrane</keyword>
<keyword evidence="1" id="KW-1133">Transmembrane helix</keyword>
<sequence>MEVLYDVCLPFYNDQFVFTFTYFFYIWLTDLIYIICRLNRITPYLSIFGYLFPVFCMQLFCIFVNSVYSSAFLGFYMVFIVG</sequence>
<evidence type="ECO:0000256" key="1">
    <source>
        <dbReference type="SAM" id="Phobius"/>
    </source>
</evidence>
<dbReference type="Proteomes" id="UP001152798">
    <property type="component" value="Chromosome 4"/>
</dbReference>
<gene>
    <name evidence="2" type="ORF">NEZAVI_LOCUS7572</name>
</gene>
<evidence type="ECO:0000313" key="2">
    <source>
        <dbReference type="EMBL" id="CAH1397803.1"/>
    </source>
</evidence>
<dbReference type="AlphaFoldDB" id="A0A9P0H9D1"/>